<name>A0A9Q1I9U7_CONCO</name>
<evidence type="ECO:0000313" key="2">
    <source>
        <dbReference type="EMBL" id="KAJ8289320.1"/>
    </source>
</evidence>
<keyword evidence="3" id="KW-1185">Reference proteome</keyword>
<comment type="caution">
    <text evidence="2">The sequence shown here is derived from an EMBL/GenBank/DDBJ whole genome shotgun (WGS) entry which is preliminary data.</text>
</comment>
<evidence type="ECO:0000313" key="3">
    <source>
        <dbReference type="Proteomes" id="UP001152803"/>
    </source>
</evidence>
<feature type="compositionally biased region" description="Pro residues" evidence="1">
    <location>
        <begin position="62"/>
        <end position="77"/>
    </location>
</feature>
<dbReference type="AlphaFoldDB" id="A0A9Q1I9U7"/>
<reference evidence="2" key="1">
    <citation type="journal article" date="2023" name="Science">
        <title>Genome structures resolve the early diversification of teleost fishes.</title>
        <authorList>
            <person name="Parey E."/>
            <person name="Louis A."/>
            <person name="Montfort J."/>
            <person name="Bouchez O."/>
            <person name="Roques C."/>
            <person name="Iampietro C."/>
            <person name="Lluch J."/>
            <person name="Castinel A."/>
            <person name="Donnadieu C."/>
            <person name="Desvignes T."/>
            <person name="Floi Bucao C."/>
            <person name="Jouanno E."/>
            <person name="Wen M."/>
            <person name="Mejri S."/>
            <person name="Dirks R."/>
            <person name="Jansen H."/>
            <person name="Henkel C."/>
            <person name="Chen W.J."/>
            <person name="Zahm M."/>
            <person name="Cabau C."/>
            <person name="Klopp C."/>
            <person name="Thompson A.W."/>
            <person name="Robinson-Rechavi M."/>
            <person name="Braasch I."/>
            <person name="Lecointre G."/>
            <person name="Bobe J."/>
            <person name="Postlethwait J.H."/>
            <person name="Berthelot C."/>
            <person name="Roest Crollius H."/>
            <person name="Guiguen Y."/>
        </authorList>
    </citation>
    <scope>NUCLEOTIDE SEQUENCE</scope>
    <source>
        <strain evidence="2">Concon-B</strain>
    </source>
</reference>
<proteinExistence type="predicted"/>
<accession>A0A9Q1I9U7</accession>
<gene>
    <name evidence="2" type="ORF">COCON_G00019790</name>
</gene>
<sequence>MADLAIAFLIAEEIDSIEIPFVCYVLQKRRKIRCADRRPEPWTTPLSDSCLGGHTWWGMQGPPLPIPSPEHPAPTVPSVPGSGLTAGWAGPGAWVGPDGQGC</sequence>
<organism evidence="2 3">
    <name type="scientific">Conger conger</name>
    <name type="common">Conger eel</name>
    <name type="synonym">Muraena conger</name>
    <dbReference type="NCBI Taxonomy" id="82655"/>
    <lineage>
        <taxon>Eukaryota</taxon>
        <taxon>Metazoa</taxon>
        <taxon>Chordata</taxon>
        <taxon>Craniata</taxon>
        <taxon>Vertebrata</taxon>
        <taxon>Euteleostomi</taxon>
        <taxon>Actinopterygii</taxon>
        <taxon>Neopterygii</taxon>
        <taxon>Teleostei</taxon>
        <taxon>Anguilliformes</taxon>
        <taxon>Congridae</taxon>
        <taxon>Conger</taxon>
    </lineage>
</organism>
<dbReference type="EMBL" id="JAFJMO010000001">
    <property type="protein sequence ID" value="KAJ8289320.1"/>
    <property type="molecule type" value="Genomic_DNA"/>
</dbReference>
<dbReference type="Proteomes" id="UP001152803">
    <property type="component" value="Unassembled WGS sequence"/>
</dbReference>
<feature type="region of interest" description="Disordered" evidence="1">
    <location>
        <begin position="61"/>
        <end position="82"/>
    </location>
</feature>
<protein>
    <submittedName>
        <fullName evidence="2">Uncharacterized protein</fullName>
    </submittedName>
</protein>
<evidence type="ECO:0000256" key="1">
    <source>
        <dbReference type="SAM" id="MobiDB-lite"/>
    </source>
</evidence>